<dbReference type="Proteomes" id="UP000265745">
    <property type="component" value="Unassembled WGS sequence"/>
</dbReference>
<organism evidence="3 4">
    <name type="scientific">Pseudomonas jilinensis</name>
    <dbReference type="NCBI Taxonomy" id="2078689"/>
    <lineage>
        <taxon>Bacteria</taxon>
        <taxon>Pseudomonadati</taxon>
        <taxon>Pseudomonadota</taxon>
        <taxon>Gammaproteobacteria</taxon>
        <taxon>Pseudomonadales</taxon>
        <taxon>Pseudomonadaceae</taxon>
        <taxon>Pseudomonas</taxon>
    </lineage>
</organism>
<gene>
    <name evidence="3" type="ORF">C2846_08005</name>
</gene>
<dbReference type="EMBL" id="QJSA01000006">
    <property type="protein sequence ID" value="RHW21459.1"/>
    <property type="molecule type" value="Genomic_DNA"/>
</dbReference>
<dbReference type="Gene3D" id="3.30.1370.120">
    <property type="match status" value="1"/>
</dbReference>
<feature type="signal peptide" evidence="1">
    <location>
        <begin position="1"/>
        <end position="21"/>
    </location>
</feature>
<comment type="caution">
    <text evidence="3">The sequence shown here is derived from an EMBL/GenBank/DDBJ whole genome shotgun (WGS) entry which is preliminary data.</text>
</comment>
<accession>A0A396RYB3</accession>
<dbReference type="AlphaFoldDB" id="A0A396RYB3"/>
<reference evidence="3 4" key="1">
    <citation type="submission" date="2018-06" db="EMBL/GenBank/DDBJ databases">
        <title>Pseudomonas jilinensis sp. nov., isolated from the production water of Jilin Oilfield in China.</title>
        <authorList>
            <person name="Wang J."/>
        </authorList>
    </citation>
    <scope>NUCLEOTIDE SEQUENCE [LARGE SCALE GENOMIC DNA]</scope>
    <source>
        <strain evidence="3 4">JS15-10A1</strain>
    </source>
</reference>
<protein>
    <submittedName>
        <fullName evidence="3">Secretin</fullName>
    </submittedName>
</protein>
<evidence type="ECO:0000313" key="3">
    <source>
        <dbReference type="EMBL" id="RHW21459.1"/>
    </source>
</evidence>
<keyword evidence="4" id="KW-1185">Reference proteome</keyword>
<feature type="domain" description="NolW-like" evidence="2">
    <location>
        <begin position="25"/>
        <end position="83"/>
    </location>
</feature>
<dbReference type="OrthoDB" id="5608150at2"/>
<feature type="chain" id="PRO_5017340376" evidence="1">
    <location>
        <begin position="22"/>
        <end position="270"/>
    </location>
</feature>
<proteinExistence type="predicted"/>
<evidence type="ECO:0000259" key="2">
    <source>
        <dbReference type="Pfam" id="PF03958"/>
    </source>
</evidence>
<dbReference type="Pfam" id="PF03958">
    <property type="entry name" value="Secretin_N"/>
    <property type="match status" value="1"/>
</dbReference>
<dbReference type="RefSeq" id="WP_119701187.1">
    <property type="nucleotide sequence ID" value="NZ_QJSA01000006.1"/>
</dbReference>
<dbReference type="InterPro" id="IPR005644">
    <property type="entry name" value="NolW-like"/>
</dbReference>
<dbReference type="InterPro" id="IPR038591">
    <property type="entry name" value="NolW-like_sf"/>
</dbReference>
<evidence type="ECO:0000256" key="1">
    <source>
        <dbReference type="SAM" id="SignalP"/>
    </source>
</evidence>
<evidence type="ECO:0000313" key="4">
    <source>
        <dbReference type="Proteomes" id="UP000265745"/>
    </source>
</evidence>
<sequence>MKWIVSLVLLSTLSWAAPTLAAPQTEVINLNYSLAEQVLPALTPMLRDDERASAYGNQLIVRAEPARLAEIRELLQQLDRRPAKLLISVANTGDNVTHEQGYQVNGRVSSGPVDIVVGQPGQGNQARVIRRQTRGADDSIRQISANEGYPVLIQSGQSVPLTSTTTDIYGRVVQQTEYRDVTQGFYATVRLNGDIATISLSANHDRLNRSDSRLIDVQQTDTVVTARLGEWVTVGGLDDSSAGQSSDIGRRISTRGQHQYSVRLMVERLE</sequence>
<keyword evidence="1" id="KW-0732">Signal</keyword>
<name>A0A396RYB3_9PSED</name>